<dbReference type="InParanoid" id="Q8EWM3"/>
<evidence type="ECO:0008006" key="3">
    <source>
        <dbReference type="Google" id="ProtNLM"/>
    </source>
</evidence>
<evidence type="ECO:0000313" key="2">
    <source>
        <dbReference type="Proteomes" id="UP000002522"/>
    </source>
</evidence>
<dbReference type="STRING" id="272633.gene:10731279"/>
<evidence type="ECO:0000313" key="1">
    <source>
        <dbReference type="EMBL" id="BAC43971.1"/>
    </source>
</evidence>
<accession>Q8EWM3</accession>
<dbReference type="InterPro" id="IPR018573">
    <property type="entry name" value="Restrct_endonuc_II_AlwI"/>
</dbReference>
<dbReference type="REBASE" id="6750">
    <property type="entry name" value="MpeORF1780P"/>
</dbReference>
<organism evidence="1 2">
    <name type="scientific">Malacoplasma penetrans (strain HF-2)</name>
    <name type="common">Mycoplasma penetrans</name>
    <dbReference type="NCBI Taxonomy" id="272633"/>
    <lineage>
        <taxon>Bacteria</taxon>
        <taxon>Bacillati</taxon>
        <taxon>Mycoplasmatota</taxon>
        <taxon>Mycoplasmoidales</taxon>
        <taxon>Mycoplasmoidaceae</taxon>
        <taxon>Malacoplasma</taxon>
    </lineage>
</organism>
<keyword evidence="2" id="KW-1185">Reference proteome</keyword>
<reference evidence="1 2" key="1">
    <citation type="journal article" date="2002" name="Nucleic Acids Res.">
        <title>The complete genomic sequence of Mycoplasma penetrans, an intracellular bacterial pathogen in humans.</title>
        <authorList>
            <person name="Sasaki Y."/>
            <person name="Ishikawa J."/>
            <person name="Yamashita A."/>
            <person name="Oshima K."/>
            <person name="Kenri T."/>
            <person name="Furuya K."/>
            <person name="Yoshino C."/>
            <person name="Horino A."/>
            <person name="Shiba T."/>
            <person name="Sasaki T."/>
            <person name="Hattori M."/>
        </authorList>
    </citation>
    <scope>NUCLEOTIDE SEQUENCE [LARGE SCALE GENOMIC DNA]</scope>
    <source>
        <strain evidence="1 2">HF-2</strain>
    </source>
</reference>
<dbReference type="EMBL" id="BA000026">
    <property type="protein sequence ID" value="BAC43971.1"/>
    <property type="molecule type" value="Genomic_DNA"/>
</dbReference>
<dbReference type="KEGG" id="mpe:MYPE1800"/>
<gene>
    <name evidence="1" type="ordered locus">MYPE1800</name>
</gene>
<dbReference type="Gene3D" id="3.40.91.50">
    <property type="match status" value="1"/>
</dbReference>
<dbReference type="RefSeq" id="WP_011077007.1">
    <property type="nucleotide sequence ID" value="NC_004432.1"/>
</dbReference>
<dbReference type="HOGENOM" id="CLU_532835_0_0_14"/>
<dbReference type="Proteomes" id="UP000002522">
    <property type="component" value="Chromosome"/>
</dbReference>
<name>Q8EWM3_MALP2</name>
<proteinExistence type="predicted"/>
<protein>
    <recommendedName>
        <fullName evidence="3">Restriction endonuclease</fullName>
    </recommendedName>
</protein>
<dbReference type="eggNOG" id="ENOG5033RQ6">
    <property type="taxonomic scope" value="Bacteria"/>
</dbReference>
<sequence>MGIKRNPEFKQMSFETAIRNPERYKEILKSVKIFEGVVLNQENLLIIVTHLYKCGIVKAKNHDFNSLSDKEAKNIVIEVNKTRNSDGGFPKGYPSRFWTYMRTLSELGFVYAVFNEKFELSPIANALINNEIDEQTAFANQATIYNRRSPYRNVSNDYNYFKFITKILIERWAEGKGITYEQFILSLFNKDGSSENYLNELNSFKAKDLESTYKYLKENYQITTKYGTVCTDYPDVVLRILRITGFITIKFVGKVIIQINEENIEKIKKLFEYDHKFNEEEKSNKRLYYEKYKIYASSQLLRTRQIEIGVSNRDYSIKLKKLISTYSLTKEIVTDLLDDIGNDKKIPIFKYIPEPIKLEFYISLILQISFGDKFNIIPNYKADSFGLPISQAPGNKADIEVVNDDIYWNIEVTLIKNKFQQLNNETSNIIRHLEEKNQETYLTFVAPIIHQDTQTFFENQLINFLIKKRKVYIAPYTIKEFVYLVSCKNILENTKEYTNDYLNRARDALLKQ</sequence>
<dbReference type="Pfam" id="PF09491">
    <property type="entry name" value="RE_AlwI"/>
    <property type="match status" value="2"/>
</dbReference>
<dbReference type="AlphaFoldDB" id="Q8EWM3"/>